<dbReference type="InterPro" id="IPR050275">
    <property type="entry name" value="PGM_Phosphatase"/>
</dbReference>
<dbReference type="CDD" id="cd07067">
    <property type="entry name" value="HP_PGM_like"/>
    <property type="match status" value="1"/>
</dbReference>
<feature type="active site" description="Proton donor/acceptor" evidence="1">
    <location>
        <position position="83"/>
    </location>
</feature>
<evidence type="ECO:0000313" key="4">
    <source>
        <dbReference type="Proteomes" id="UP000296352"/>
    </source>
</evidence>
<dbReference type="PANTHER" id="PTHR48100">
    <property type="entry name" value="BROAD-SPECIFICITY PHOSPHATASE YOR283W-RELATED"/>
    <property type="match status" value="1"/>
</dbReference>
<dbReference type="AlphaFoldDB" id="A0A4P7QH41"/>
<dbReference type="InterPro" id="IPR029033">
    <property type="entry name" value="His_PPase_superfam"/>
</dbReference>
<dbReference type="KEGG" id="cee:CENDO_08675"/>
<dbReference type="GO" id="GO:0016791">
    <property type="term" value="F:phosphatase activity"/>
    <property type="evidence" value="ECO:0007669"/>
    <property type="project" value="TreeGrafter"/>
</dbReference>
<dbReference type="GO" id="GO:0005737">
    <property type="term" value="C:cytoplasm"/>
    <property type="evidence" value="ECO:0007669"/>
    <property type="project" value="TreeGrafter"/>
</dbReference>
<dbReference type="PROSITE" id="PS00175">
    <property type="entry name" value="PG_MUTASE"/>
    <property type="match status" value="1"/>
</dbReference>
<dbReference type="InterPro" id="IPR013078">
    <property type="entry name" value="His_Pase_superF_clade-1"/>
</dbReference>
<dbReference type="SMART" id="SM00855">
    <property type="entry name" value="PGAM"/>
    <property type="match status" value="1"/>
</dbReference>
<feature type="binding site" evidence="2">
    <location>
        <position position="59"/>
    </location>
    <ligand>
        <name>substrate</name>
    </ligand>
</feature>
<dbReference type="Gene3D" id="3.40.50.1240">
    <property type="entry name" value="Phosphoglycerate mutase-like"/>
    <property type="match status" value="1"/>
</dbReference>
<name>A0A4P7QH41_9CORY</name>
<feature type="active site" description="Tele-phosphohistidine intermediate" evidence="1">
    <location>
        <position position="10"/>
    </location>
</feature>
<dbReference type="RefSeq" id="WP_136141658.1">
    <property type="nucleotide sequence ID" value="NZ_CP039247.1"/>
</dbReference>
<accession>A0A4P7QH41</accession>
<dbReference type="EC" id="3.1.3.-" evidence="3"/>
<evidence type="ECO:0000313" key="3">
    <source>
        <dbReference type="EMBL" id="QCB29005.1"/>
    </source>
</evidence>
<keyword evidence="3" id="KW-0378">Hydrolase</keyword>
<dbReference type="EMBL" id="CP039247">
    <property type="protein sequence ID" value="QCB29005.1"/>
    <property type="molecule type" value="Genomic_DNA"/>
</dbReference>
<proteinExistence type="predicted"/>
<organism evidence="3 4">
    <name type="scientific">Corynebacterium endometrii</name>
    <dbReference type="NCBI Taxonomy" id="2488819"/>
    <lineage>
        <taxon>Bacteria</taxon>
        <taxon>Bacillati</taxon>
        <taxon>Actinomycetota</taxon>
        <taxon>Actinomycetes</taxon>
        <taxon>Mycobacteriales</taxon>
        <taxon>Corynebacteriaceae</taxon>
        <taxon>Corynebacterium</taxon>
    </lineage>
</organism>
<dbReference type="Proteomes" id="UP000296352">
    <property type="component" value="Chromosome"/>
</dbReference>
<reference evidence="3 4" key="1">
    <citation type="submission" date="2019-04" db="EMBL/GenBank/DDBJ databases">
        <title>Corynebacterium endometrii sp. nov., isolated from the uterus of a cow with endometritis.</title>
        <authorList>
            <person name="Ballas P."/>
            <person name="Ruckert C."/>
            <person name="Wagener K."/>
            <person name="Drillich M."/>
            <person name="Kaempfer P."/>
            <person name="Busse H.-J."/>
            <person name="Ehling-Schulz M."/>
        </authorList>
    </citation>
    <scope>NUCLEOTIDE SEQUENCE [LARGE SCALE GENOMIC DNA]</scope>
    <source>
        <strain evidence="3 4">LMM-1653</strain>
    </source>
</reference>
<feature type="binding site" evidence="2">
    <location>
        <begin position="9"/>
        <end position="16"/>
    </location>
    <ligand>
        <name>substrate</name>
    </ligand>
</feature>
<dbReference type="OrthoDB" id="9781415at2"/>
<dbReference type="InterPro" id="IPR001345">
    <property type="entry name" value="PG/BPGM_mutase_AS"/>
</dbReference>
<sequence length="233" mass="25439">MSRRLILIRHGQTTYNATGRMQGHLDTELSDEGYTQASAAARLLAGQGVSRIIASDLVRAKETARVVAEELGVEFTVDERLRETHLGRWQGMASSEVDLEFPGARAIWRHDPTWAPPEGESRVQVAERARPVIDELMRDYAEWNDGTVLVVAHGGTIAALTCHLLGLEVSQYGILSGLKNTHWAQLTARPAFNPEKAESSVDFNAGNVEGATWYFDGWNMGAKVPGGAGADNQ</sequence>
<dbReference type="PANTHER" id="PTHR48100:SF62">
    <property type="entry name" value="GLUCOSYL-3-PHOSPHOGLYCERATE PHOSPHATASE"/>
    <property type="match status" value="1"/>
</dbReference>
<evidence type="ECO:0000256" key="1">
    <source>
        <dbReference type="PIRSR" id="PIRSR613078-1"/>
    </source>
</evidence>
<keyword evidence="4" id="KW-1185">Reference proteome</keyword>
<evidence type="ECO:0000256" key="2">
    <source>
        <dbReference type="PIRSR" id="PIRSR613078-2"/>
    </source>
</evidence>
<protein>
    <submittedName>
        <fullName evidence="3">Glucosyl-3-phosphoglycerate phosphatase</fullName>
        <ecNumber evidence="3">3.1.3.-</ecNumber>
    </submittedName>
</protein>
<dbReference type="Pfam" id="PF00300">
    <property type="entry name" value="His_Phos_1"/>
    <property type="match status" value="1"/>
</dbReference>
<gene>
    <name evidence="3" type="primary">gpgP1</name>
    <name evidence="3" type="ORF">CENDO_08675</name>
</gene>
<dbReference type="SUPFAM" id="SSF53254">
    <property type="entry name" value="Phosphoglycerate mutase-like"/>
    <property type="match status" value="1"/>
</dbReference>